<reference evidence="3 5" key="1">
    <citation type="journal article" date="2018" name="Front. Microbiol.">
        <title>Genome-Based Analysis Reveals the Taxonomy and Diversity of the Family Idiomarinaceae.</title>
        <authorList>
            <person name="Liu Y."/>
            <person name="Lai Q."/>
            <person name="Shao Z."/>
        </authorList>
    </citation>
    <scope>NUCLEOTIDE SEQUENCE [LARGE SCALE GENOMIC DNA]</scope>
    <source>
        <strain evidence="3 5">CF12-14</strain>
    </source>
</reference>
<dbReference type="EMBL" id="PIPK01000008">
    <property type="protein sequence ID" value="RUO23716.1"/>
    <property type="molecule type" value="Genomic_DNA"/>
</dbReference>
<dbReference type="SUPFAM" id="SSF55729">
    <property type="entry name" value="Acyl-CoA N-acyltransferases (Nat)"/>
    <property type="match status" value="1"/>
</dbReference>
<evidence type="ECO:0000313" key="2">
    <source>
        <dbReference type="EMBL" id="RAJ96539.1"/>
    </source>
</evidence>
<dbReference type="InterPro" id="IPR016181">
    <property type="entry name" value="Acyl_CoA_acyltransferase"/>
</dbReference>
<dbReference type="Proteomes" id="UP000287865">
    <property type="component" value="Unassembled WGS sequence"/>
</dbReference>
<evidence type="ECO:0000259" key="1">
    <source>
        <dbReference type="Pfam" id="PF00583"/>
    </source>
</evidence>
<evidence type="ECO:0000313" key="5">
    <source>
        <dbReference type="Proteomes" id="UP000287865"/>
    </source>
</evidence>
<dbReference type="Pfam" id="PF00583">
    <property type="entry name" value="Acetyltransf_1"/>
    <property type="match status" value="1"/>
</dbReference>
<feature type="domain" description="N-acetyltransferase" evidence="1">
    <location>
        <begin position="135"/>
        <end position="184"/>
    </location>
</feature>
<dbReference type="GO" id="GO:0016747">
    <property type="term" value="F:acyltransferase activity, transferring groups other than amino-acyl groups"/>
    <property type="evidence" value="ECO:0007669"/>
    <property type="project" value="InterPro"/>
</dbReference>
<dbReference type="CDD" id="cd04301">
    <property type="entry name" value="NAT_SF"/>
    <property type="match status" value="1"/>
</dbReference>
<dbReference type="Gene3D" id="3.40.630.30">
    <property type="match status" value="1"/>
</dbReference>
<keyword evidence="2" id="KW-0808">Transferase</keyword>
<dbReference type="EMBL" id="QLMD01000008">
    <property type="protein sequence ID" value="RAJ96539.1"/>
    <property type="molecule type" value="Genomic_DNA"/>
</dbReference>
<sequence>MQGEQTETSPALPKQSKLAYLAAEDIRVAASLLFKAYQDDPMFRQIFKAEKDGYEQRLRAAIREELNTFWQHQQAMVGLYSADTLEGVVCMSHVQAQQGPSRLWHWRLRMLLTAGFVSTRQMLRKEQKIADAVGFDDYLMLDFIAVHPRYQHKGLGHLLVQAAQSLLTAHPSAQAVVALATRPPYQTFLAHQHFEHIATIEVDGVGGQLMALSRQAMLAHTKPEKD</sequence>
<evidence type="ECO:0000313" key="4">
    <source>
        <dbReference type="Proteomes" id="UP000249203"/>
    </source>
</evidence>
<name>A0A327WXZ7_9GAMM</name>
<dbReference type="InterPro" id="IPR000182">
    <property type="entry name" value="GNAT_dom"/>
</dbReference>
<dbReference type="Proteomes" id="UP000249203">
    <property type="component" value="Unassembled WGS sequence"/>
</dbReference>
<comment type="caution">
    <text evidence="2">The sequence shown here is derived from an EMBL/GenBank/DDBJ whole genome shotgun (WGS) entry which is preliminary data.</text>
</comment>
<organism evidence="2 4">
    <name type="scientific">Aliidiomarina maris</name>
    <dbReference type="NCBI Taxonomy" id="531312"/>
    <lineage>
        <taxon>Bacteria</taxon>
        <taxon>Pseudomonadati</taxon>
        <taxon>Pseudomonadota</taxon>
        <taxon>Gammaproteobacteria</taxon>
        <taxon>Alteromonadales</taxon>
        <taxon>Idiomarinaceae</taxon>
        <taxon>Aliidiomarina</taxon>
    </lineage>
</organism>
<keyword evidence="5" id="KW-1185">Reference proteome</keyword>
<reference evidence="2 4" key="2">
    <citation type="submission" date="2018-06" db="EMBL/GenBank/DDBJ databases">
        <title>Genomic Encyclopedia of Type Strains, Phase III (KMG-III): the genomes of soil and plant-associated and newly described type strains.</title>
        <authorList>
            <person name="Whitman W."/>
        </authorList>
    </citation>
    <scope>NUCLEOTIDE SEQUENCE [LARGE SCALE GENOMIC DNA]</scope>
    <source>
        <strain evidence="2 4">CGMCC 1.15366</strain>
    </source>
</reference>
<evidence type="ECO:0000313" key="3">
    <source>
        <dbReference type="EMBL" id="RUO23716.1"/>
    </source>
</evidence>
<protein>
    <submittedName>
        <fullName evidence="2">Acetyltransferase (GNAT) family protein</fullName>
    </submittedName>
    <submittedName>
        <fullName evidence="3">GNAT family N-acetyltransferase</fullName>
    </submittedName>
</protein>
<dbReference type="AlphaFoldDB" id="A0A327WXZ7"/>
<gene>
    <name evidence="2" type="ORF">B0I24_108118</name>
    <name evidence="3" type="ORF">CWE07_09375</name>
</gene>
<proteinExistence type="predicted"/>
<accession>A0A327WXZ7</accession>
<dbReference type="RefSeq" id="WP_111569705.1">
    <property type="nucleotide sequence ID" value="NZ_PIPK01000008.1"/>
</dbReference>
<dbReference type="OrthoDB" id="6195612at2"/>